<reference evidence="1" key="1">
    <citation type="submission" date="2022-08" db="EMBL/GenBank/DDBJ databases">
        <title>Novel sulfate-reducing endosymbionts in the free-living metamonad Anaeramoeba.</title>
        <authorList>
            <person name="Jerlstrom-Hultqvist J."/>
            <person name="Cepicka I."/>
            <person name="Gallot-Lavallee L."/>
            <person name="Salas-Leiva D."/>
            <person name="Curtis B.A."/>
            <person name="Zahonova K."/>
            <person name="Pipaliya S."/>
            <person name="Dacks J."/>
            <person name="Roger A.J."/>
        </authorList>
    </citation>
    <scope>NUCLEOTIDE SEQUENCE</scope>
    <source>
        <strain evidence="1">Schooner1</strain>
    </source>
</reference>
<protein>
    <submittedName>
        <fullName evidence="1">Uncharacterized protein</fullName>
    </submittedName>
</protein>
<gene>
    <name evidence="1" type="ORF">M0813_29623</name>
</gene>
<proteinExistence type="predicted"/>
<evidence type="ECO:0000313" key="1">
    <source>
        <dbReference type="EMBL" id="KAJ6233763.1"/>
    </source>
</evidence>
<accession>A0ABQ8XPT9</accession>
<dbReference type="EMBL" id="JAOAOG010000274">
    <property type="protein sequence ID" value="KAJ6233763.1"/>
    <property type="molecule type" value="Genomic_DNA"/>
</dbReference>
<dbReference type="Proteomes" id="UP001150062">
    <property type="component" value="Unassembled WGS sequence"/>
</dbReference>
<organism evidence="1 2">
    <name type="scientific">Anaeramoeba flamelloides</name>
    <dbReference type="NCBI Taxonomy" id="1746091"/>
    <lineage>
        <taxon>Eukaryota</taxon>
        <taxon>Metamonada</taxon>
        <taxon>Anaeramoebidae</taxon>
        <taxon>Anaeramoeba</taxon>
    </lineage>
</organism>
<keyword evidence="2" id="KW-1185">Reference proteome</keyword>
<name>A0ABQ8XPT9_9EUKA</name>
<evidence type="ECO:0000313" key="2">
    <source>
        <dbReference type="Proteomes" id="UP001150062"/>
    </source>
</evidence>
<sequence>MSTTQTYIIQNILDKYRLLFNVLHQQICTNHKVFPLKQFKFKKFSDLGNCIHVLSTTSRKCTSQILTTLYCWEKEQKKKTFQDLHK</sequence>
<comment type="caution">
    <text evidence="1">The sequence shown here is derived from an EMBL/GenBank/DDBJ whole genome shotgun (WGS) entry which is preliminary data.</text>
</comment>